<dbReference type="InterPro" id="IPR011604">
    <property type="entry name" value="PDDEXK-like_dom_sf"/>
</dbReference>
<keyword evidence="10 13" id="KW-0411">Iron-sulfur</keyword>
<dbReference type="EC" id="3.1.12.1" evidence="3 13"/>
<evidence type="ECO:0000256" key="4">
    <source>
        <dbReference type="ARBA" id="ARBA00020049"/>
    </source>
</evidence>
<dbReference type="Gene3D" id="3.90.320.10">
    <property type="match status" value="1"/>
</dbReference>
<reference evidence="16" key="1">
    <citation type="journal article" date="2019" name="Int. J. Syst. Evol. Microbiol.">
        <title>The Global Catalogue of Microorganisms (GCM) 10K type strain sequencing project: providing services to taxonomists for standard genome sequencing and annotation.</title>
        <authorList>
            <consortium name="The Broad Institute Genomics Platform"/>
            <consortium name="The Broad Institute Genome Sequencing Center for Infectious Disease"/>
            <person name="Wu L."/>
            <person name="Ma J."/>
        </authorList>
    </citation>
    <scope>NUCLEOTIDE SEQUENCE [LARGE SCALE GENOMIC DNA]</scope>
    <source>
        <strain evidence="16">JCM 18298</strain>
    </source>
</reference>
<dbReference type="Proteomes" id="UP001500603">
    <property type="component" value="Unassembled WGS sequence"/>
</dbReference>
<dbReference type="Pfam" id="PF01930">
    <property type="entry name" value="Cas_Cas4"/>
    <property type="match status" value="1"/>
</dbReference>
<organism evidence="15 16">
    <name type="scientific">Nocardia callitridis</name>
    <dbReference type="NCBI Taxonomy" id="648753"/>
    <lineage>
        <taxon>Bacteria</taxon>
        <taxon>Bacillati</taxon>
        <taxon>Actinomycetota</taxon>
        <taxon>Actinomycetes</taxon>
        <taxon>Mycobacteriales</taxon>
        <taxon>Nocardiaceae</taxon>
        <taxon>Nocardia</taxon>
    </lineage>
</organism>
<evidence type="ECO:0000256" key="13">
    <source>
        <dbReference type="RuleBase" id="RU365022"/>
    </source>
</evidence>
<evidence type="ECO:0000256" key="8">
    <source>
        <dbReference type="ARBA" id="ARBA00022839"/>
    </source>
</evidence>
<dbReference type="NCBIfam" id="TIGR00372">
    <property type="entry name" value="cas4"/>
    <property type="match status" value="1"/>
</dbReference>
<keyword evidence="8 13" id="KW-0269">Exonuclease</keyword>
<evidence type="ECO:0000313" key="15">
    <source>
        <dbReference type="EMBL" id="GAA5056708.1"/>
    </source>
</evidence>
<evidence type="ECO:0000256" key="7">
    <source>
        <dbReference type="ARBA" id="ARBA00022801"/>
    </source>
</evidence>
<comment type="caution">
    <text evidence="15">The sequence shown here is derived from an EMBL/GenBank/DDBJ whole genome shotgun (WGS) entry which is preliminary data.</text>
</comment>
<comment type="cofactor">
    <cofactor evidence="1">
        <name>[4Fe-4S] cluster</name>
        <dbReference type="ChEBI" id="CHEBI:49883"/>
    </cofactor>
</comment>
<keyword evidence="7 13" id="KW-0378">Hydrolase</keyword>
<comment type="cofactor">
    <cofactor evidence="13">
        <name>iron-sulfur cluster</name>
        <dbReference type="ChEBI" id="CHEBI:30408"/>
    </cofactor>
</comment>
<evidence type="ECO:0000256" key="9">
    <source>
        <dbReference type="ARBA" id="ARBA00023004"/>
    </source>
</evidence>
<dbReference type="RefSeq" id="WP_425577623.1">
    <property type="nucleotide sequence ID" value="NZ_BAABJM010000002.1"/>
</dbReference>
<keyword evidence="6 13" id="KW-0479">Metal-binding</keyword>
<keyword evidence="11 13" id="KW-0051">Antiviral defense</keyword>
<evidence type="ECO:0000256" key="2">
    <source>
        <dbReference type="ARBA" id="ARBA00009189"/>
    </source>
</evidence>
<sequence>MLPASQDDNRWSVPISALEHFAYCPRQAVLIWQESYFESNTDTVRGDIAHEAVDRGGKLTGRDGARVWRSLPVHSHRLGIHGVCDTVYRCEDRLVPVEHKSGRYVQGGPADVQVAAQVLCLREMFDQQIPQGEVFAGKSRRRYQVTVDEALEERVSRAVEQLRVRIDDPVAPQPVNDQRCTRCSLRPGCVPETAQRQTIDLFTPRLPRNHDD</sequence>
<evidence type="ECO:0000256" key="3">
    <source>
        <dbReference type="ARBA" id="ARBA00012768"/>
    </source>
</evidence>
<dbReference type="InterPro" id="IPR013343">
    <property type="entry name" value="CRISPR-assoc_prot_Cas4"/>
</dbReference>
<keyword evidence="9 13" id="KW-0408">Iron</keyword>
<accession>A0ABP9KDR1</accession>
<evidence type="ECO:0000256" key="5">
    <source>
        <dbReference type="ARBA" id="ARBA00022722"/>
    </source>
</evidence>
<protein>
    <recommendedName>
        <fullName evidence="4 13">CRISPR-associated exonuclease Cas4</fullName>
        <ecNumber evidence="3 13">3.1.12.1</ecNumber>
    </recommendedName>
</protein>
<gene>
    <name evidence="15" type="primary">cas4</name>
    <name evidence="15" type="ORF">GCM10023318_34470</name>
</gene>
<dbReference type="InterPro" id="IPR022765">
    <property type="entry name" value="Dna2/Cas4_DUF83"/>
</dbReference>
<comment type="cofactor">
    <cofactor evidence="13">
        <name>Mg(2+)</name>
        <dbReference type="ChEBI" id="CHEBI:18420"/>
    </cofactor>
    <cofactor evidence="13">
        <name>Mn(2+)</name>
        <dbReference type="ChEBI" id="CHEBI:29035"/>
    </cofactor>
    <text evidence="13">Mg(2+) or Mn(2+) required for ssDNA cleavage activity.</text>
</comment>
<dbReference type="EMBL" id="BAABJM010000002">
    <property type="protein sequence ID" value="GAA5056708.1"/>
    <property type="molecule type" value="Genomic_DNA"/>
</dbReference>
<keyword evidence="16" id="KW-1185">Reference proteome</keyword>
<evidence type="ECO:0000256" key="10">
    <source>
        <dbReference type="ARBA" id="ARBA00023014"/>
    </source>
</evidence>
<dbReference type="PANTHER" id="PTHR36531">
    <property type="entry name" value="CRISPR-ASSOCIATED EXONUCLEASE CAS4"/>
    <property type="match status" value="1"/>
</dbReference>
<evidence type="ECO:0000256" key="11">
    <source>
        <dbReference type="ARBA" id="ARBA00023118"/>
    </source>
</evidence>
<evidence type="ECO:0000259" key="14">
    <source>
        <dbReference type="Pfam" id="PF01930"/>
    </source>
</evidence>
<comment type="function">
    <text evidence="13">CRISPR (clustered regularly interspaced short palindromic repeat) is an adaptive immune system that provides protection against mobile genetic elements (viruses, transposable elements and conjugative plasmids). CRISPR clusters contain sequences complementary to antecedent mobile elements and target invading nucleic acids. CRISPR clusters are transcribed and processed into CRISPR RNA (crRNA).</text>
</comment>
<keyword evidence="12 13" id="KW-0464">Manganese</keyword>
<evidence type="ECO:0000256" key="12">
    <source>
        <dbReference type="ARBA" id="ARBA00023211"/>
    </source>
</evidence>
<name>A0ABP9KDR1_9NOCA</name>
<evidence type="ECO:0000256" key="6">
    <source>
        <dbReference type="ARBA" id="ARBA00022723"/>
    </source>
</evidence>
<proteinExistence type="inferred from homology"/>
<evidence type="ECO:0000256" key="1">
    <source>
        <dbReference type="ARBA" id="ARBA00001966"/>
    </source>
</evidence>
<evidence type="ECO:0000313" key="16">
    <source>
        <dbReference type="Proteomes" id="UP001500603"/>
    </source>
</evidence>
<dbReference type="PANTHER" id="PTHR36531:SF6">
    <property type="entry name" value="DNA REPLICATION ATP-DEPENDENT HELICASE_NUCLEASE DNA2"/>
    <property type="match status" value="1"/>
</dbReference>
<feature type="domain" description="DUF83" evidence="14">
    <location>
        <begin position="16"/>
        <end position="190"/>
    </location>
</feature>
<dbReference type="InterPro" id="IPR051827">
    <property type="entry name" value="Cas4_exonuclease"/>
</dbReference>
<keyword evidence="5 13" id="KW-0540">Nuclease</keyword>
<comment type="similarity">
    <text evidence="2 13">Belongs to the CRISPR-associated exonuclease Cas4 family.</text>
</comment>